<dbReference type="InParanoid" id="A0A1Q3CLJ8"/>
<organism evidence="2 3">
    <name type="scientific">Cephalotus follicularis</name>
    <name type="common">Albany pitcher plant</name>
    <dbReference type="NCBI Taxonomy" id="3775"/>
    <lineage>
        <taxon>Eukaryota</taxon>
        <taxon>Viridiplantae</taxon>
        <taxon>Streptophyta</taxon>
        <taxon>Embryophyta</taxon>
        <taxon>Tracheophyta</taxon>
        <taxon>Spermatophyta</taxon>
        <taxon>Magnoliopsida</taxon>
        <taxon>eudicotyledons</taxon>
        <taxon>Gunneridae</taxon>
        <taxon>Pentapetalae</taxon>
        <taxon>rosids</taxon>
        <taxon>fabids</taxon>
        <taxon>Oxalidales</taxon>
        <taxon>Cephalotaceae</taxon>
        <taxon>Cephalotus</taxon>
    </lineage>
</organism>
<dbReference type="AlphaFoldDB" id="A0A1Q3CLJ8"/>
<dbReference type="EMBL" id="BDDD01002318">
    <property type="protein sequence ID" value="GAV81055.1"/>
    <property type="molecule type" value="Genomic_DNA"/>
</dbReference>
<dbReference type="FunCoup" id="A0A1Q3CLJ8">
    <property type="interactions" value="1146"/>
</dbReference>
<gene>
    <name evidence="2" type="ORF">CFOL_v3_24514</name>
</gene>
<proteinExistence type="predicted"/>
<feature type="compositionally biased region" description="Pro residues" evidence="1">
    <location>
        <begin position="30"/>
        <end position="40"/>
    </location>
</feature>
<keyword evidence="3" id="KW-1185">Reference proteome</keyword>
<dbReference type="PANTHER" id="PTHR35459:SF2">
    <property type="entry name" value="T1N6.14 PROTEIN"/>
    <property type="match status" value="1"/>
</dbReference>
<name>A0A1Q3CLJ8_CEPFO</name>
<comment type="caution">
    <text evidence="2">The sequence shown here is derived from an EMBL/GenBank/DDBJ whole genome shotgun (WGS) entry which is preliminary data.</text>
</comment>
<accession>A0A1Q3CLJ8</accession>
<evidence type="ECO:0000313" key="3">
    <source>
        <dbReference type="Proteomes" id="UP000187406"/>
    </source>
</evidence>
<reference evidence="3" key="1">
    <citation type="submission" date="2016-04" db="EMBL/GenBank/DDBJ databases">
        <title>Cephalotus genome sequencing.</title>
        <authorList>
            <person name="Fukushima K."/>
            <person name="Hasebe M."/>
            <person name="Fang X."/>
        </authorList>
    </citation>
    <scope>NUCLEOTIDE SEQUENCE [LARGE SCALE GENOMIC DNA]</scope>
    <source>
        <strain evidence="3">cv. St1</strain>
    </source>
</reference>
<dbReference type="Proteomes" id="UP000187406">
    <property type="component" value="Unassembled WGS sequence"/>
</dbReference>
<feature type="region of interest" description="Disordered" evidence="1">
    <location>
        <begin position="1"/>
        <end position="53"/>
    </location>
</feature>
<feature type="compositionally biased region" description="Low complexity" evidence="1">
    <location>
        <begin position="20"/>
        <end position="29"/>
    </location>
</feature>
<evidence type="ECO:0000256" key="1">
    <source>
        <dbReference type="SAM" id="MobiDB-lite"/>
    </source>
</evidence>
<sequence>MTEPSMAMGEPKPVQDQPIQTAEPQTTSTTPPPQPPPPVPLTNRKRPLDTNAQIQDTNYFKMRLVIKDLRPHILEVIRTSDFRDCEAAHEIREHIKLLMDLYKEMTVERVSIVNSITVPESLLSSGNNGVGKKPQEQPQTNSLIAKKSVNNPFQSGTVFDKQRPGDSEARGTYIIGGSAFGWNFITFTASDPVYYGVTKEAFRISQVNAGE</sequence>
<dbReference type="PANTHER" id="PTHR35459">
    <property type="entry name" value="T1N6.14 PROTEIN"/>
    <property type="match status" value="1"/>
</dbReference>
<protein>
    <submittedName>
        <fullName evidence="2">Uncharacterized protein</fullName>
    </submittedName>
</protein>
<evidence type="ECO:0000313" key="2">
    <source>
        <dbReference type="EMBL" id="GAV81055.1"/>
    </source>
</evidence>
<dbReference type="STRING" id="3775.A0A1Q3CLJ8"/>
<dbReference type="OrthoDB" id="672903at2759"/>